<dbReference type="Proteomes" id="UP001515500">
    <property type="component" value="Chromosome 3"/>
</dbReference>
<name>A0AB40AYR2_DIOCR</name>
<evidence type="ECO:0000313" key="3">
    <source>
        <dbReference type="RefSeq" id="XP_039119639.1"/>
    </source>
</evidence>
<dbReference type="GeneID" id="120255938"/>
<evidence type="ECO:0000256" key="1">
    <source>
        <dbReference type="SAM" id="MobiDB-lite"/>
    </source>
</evidence>
<dbReference type="RefSeq" id="XP_039119639.1">
    <property type="nucleotide sequence ID" value="XM_039263705.1"/>
</dbReference>
<reference evidence="3" key="1">
    <citation type="submission" date="2025-08" db="UniProtKB">
        <authorList>
            <consortium name="RefSeq"/>
        </authorList>
    </citation>
    <scope>IDENTIFICATION</scope>
</reference>
<accession>A0AB40AYR2</accession>
<feature type="region of interest" description="Disordered" evidence="1">
    <location>
        <begin position="144"/>
        <end position="165"/>
    </location>
</feature>
<sequence length="289" mass="32410">MGCVTSKILTRTQSLNEEVRNSFKSRKTRFESLVVSSNNNDQILALLRTANTVAKKLNEESPASKTENTALKLTSSKSIEVRETAGDTYQSSNIKDVETINTWELLDGLDDQKQRFKFADDSRGRSFRTVEDFDAMLAKNQSNEVEKSLTGECSSSSSPVSSEHDAVGDDLQIKNVDIKIEKGWKRKAMAKELTSLKFSPFEFSRTGSLREWLITGGQLQSPGSYVTPKFGDFKVSVDKNIGSDNENSVFDPILISEFEEAMQKLTMEEEFILKQIVESQEEVNTDINV</sequence>
<gene>
    <name evidence="3" type="primary">LOC120255938</name>
</gene>
<evidence type="ECO:0000313" key="2">
    <source>
        <dbReference type="Proteomes" id="UP001515500"/>
    </source>
</evidence>
<keyword evidence="2" id="KW-1185">Reference proteome</keyword>
<organism evidence="2 3">
    <name type="scientific">Dioscorea cayennensis subsp. rotundata</name>
    <name type="common">White Guinea yam</name>
    <name type="synonym">Dioscorea rotundata</name>
    <dbReference type="NCBI Taxonomy" id="55577"/>
    <lineage>
        <taxon>Eukaryota</taxon>
        <taxon>Viridiplantae</taxon>
        <taxon>Streptophyta</taxon>
        <taxon>Embryophyta</taxon>
        <taxon>Tracheophyta</taxon>
        <taxon>Spermatophyta</taxon>
        <taxon>Magnoliopsida</taxon>
        <taxon>Liliopsida</taxon>
        <taxon>Dioscoreales</taxon>
        <taxon>Dioscoreaceae</taxon>
        <taxon>Dioscorea</taxon>
    </lineage>
</organism>
<protein>
    <submittedName>
        <fullName evidence="3">Uncharacterized protein LOC120255938</fullName>
    </submittedName>
</protein>
<proteinExistence type="predicted"/>
<dbReference type="AlphaFoldDB" id="A0AB40AYR2"/>